<dbReference type="InterPro" id="IPR008257">
    <property type="entry name" value="Pept_M19"/>
</dbReference>
<protein>
    <submittedName>
        <fullName evidence="1">Membrane dipeptidase (Peptidase family M19)</fullName>
    </submittedName>
</protein>
<dbReference type="InterPro" id="IPR032466">
    <property type="entry name" value="Metal_Hydrolase"/>
</dbReference>
<evidence type="ECO:0000313" key="1">
    <source>
        <dbReference type="EMBL" id="ANU06438.1"/>
    </source>
</evidence>
<dbReference type="GO" id="GO:0070573">
    <property type="term" value="F:metallodipeptidase activity"/>
    <property type="evidence" value="ECO:0007669"/>
    <property type="project" value="InterPro"/>
</dbReference>
<dbReference type="PANTHER" id="PTHR10443:SF12">
    <property type="entry name" value="DIPEPTIDASE"/>
    <property type="match status" value="1"/>
</dbReference>
<dbReference type="Gene3D" id="3.20.20.140">
    <property type="entry name" value="Metal-dependent hydrolases"/>
    <property type="match status" value="1"/>
</dbReference>
<dbReference type="KEGG" id="anh:A6F65_00110"/>
<sequence length="334" mass="37687">MTKDDLLIIDALQYVNWNRELFEQAREGGVDAIHVTIAYWENFAEVEANIAQWDRHFEECGDLVMPVRQAEDIDAARAAGKTGIILGFQNCSPVEDDLHNVERLHAMGVRIMQLSYNNQSLLATGCYEDDDAGITRFGREAIKEMNRVGMLIDMSHSAEKSTLQAIEYSQRPIAITHANPSSFHEALRNKSDTVLRALAESGGMLGVSLYPFHLRGGSDCKREDFCQMVYDAANLMGVERVGIGSDLCQNWGYETLEWMRSGKWTFRPDYGEGSAANADWPRQPDWFRDSRDFMNIAEGLRETGFSDEEVRKVMGLNWLEFFRDAFAPASSVGA</sequence>
<gene>
    <name evidence="1" type="ORF">A6F65_00110</name>
</gene>
<dbReference type="AlphaFoldDB" id="A0A1C7D4P8"/>
<reference evidence="1 2" key="1">
    <citation type="submission" date="2016-07" db="EMBL/GenBank/DDBJ databases">
        <title>Complete genome sequence of Altererythrobacter namhicola JCM 16345T, containing esterase-encoding genes.</title>
        <authorList>
            <person name="Cheng H."/>
            <person name="Wu Y.-H."/>
            <person name="Jian S.-L."/>
            <person name="Huo Y.-Y."/>
            <person name="Wang C.-S."/>
            <person name="Xu X.-W."/>
        </authorList>
    </citation>
    <scope>NUCLEOTIDE SEQUENCE [LARGE SCALE GENOMIC DNA]</scope>
    <source>
        <strain evidence="1 2">JCM 16345</strain>
    </source>
</reference>
<accession>A0A1C7D4P8</accession>
<dbReference type="EMBL" id="CP016545">
    <property type="protein sequence ID" value="ANU06438.1"/>
    <property type="molecule type" value="Genomic_DNA"/>
</dbReference>
<dbReference type="Pfam" id="PF01244">
    <property type="entry name" value="Peptidase_M19"/>
    <property type="match status" value="1"/>
</dbReference>
<dbReference type="PATRIC" id="fig|645517.4.peg.110"/>
<dbReference type="RefSeq" id="WP_067784589.1">
    <property type="nucleotide sequence ID" value="NZ_CP016545.1"/>
</dbReference>
<dbReference type="STRING" id="645517.A6F65_00110"/>
<dbReference type="OrthoDB" id="9804920at2"/>
<proteinExistence type="predicted"/>
<dbReference type="PROSITE" id="PS51365">
    <property type="entry name" value="RENAL_DIPEPTIDASE_2"/>
    <property type="match status" value="1"/>
</dbReference>
<evidence type="ECO:0000313" key="2">
    <source>
        <dbReference type="Proteomes" id="UP000092698"/>
    </source>
</evidence>
<dbReference type="SUPFAM" id="SSF51556">
    <property type="entry name" value="Metallo-dependent hydrolases"/>
    <property type="match status" value="1"/>
</dbReference>
<dbReference type="PANTHER" id="PTHR10443">
    <property type="entry name" value="MICROSOMAL DIPEPTIDASE"/>
    <property type="match status" value="1"/>
</dbReference>
<dbReference type="GO" id="GO:0006508">
    <property type="term" value="P:proteolysis"/>
    <property type="evidence" value="ECO:0007669"/>
    <property type="project" value="InterPro"/>
</dbReference>
<keyword evidence="2" id="KW-1185">Reference proteome</keyword>
<organism evidence="1 2">
    <name type="scientific">Paraurantiacibacter namhicola</name>
    <dbReference type="NCBI Taxonomy" id="645517"/>
    <lineage>
        <taxon>Bacteria</taxon>
        <taxon>Pseudomonadati</taxon>
        <taxon>Pseudomonadota</taxon>
        <taxon>Alphaproteobacteria</taxon>
        <taxon>Sphingomonadales</taxon>
        <taxon>Erythrobacteraceae</taxon>
        <taxon>Paraurantiacibacter</taxon>
    </lineage>
</organism>
<dbReference type="Proteomes" id="UP000092698">
    <property type="component" value="Chromosome"/>
</dbReference>
<name>A0A1C7D4P8_9SPHN</name>